<reference evidence="3" key="2">
    <citation type="submission" date="2015-08" db="UniProtKB">
        <authorList>
            <consortium name="WormBaseParasite"/>
        </authorList>
    </citation>
    <scope>IDENTIFICATION</scope>
</reference>
<evidence type="ECO:0000313" key="3">
    <source>
        <dbReference type="WBParaSite" id="SVE_0442700.1"/>
    </source>
</evidence>
<dbReference type="Proteomes" id="UP000035680">
    <property type="component" value="Unassembled WGS sequence"/>
</dbReference>
<protein>
    <submittedName>
        <fullName evidence="3">Putative L-aspartate dehydrogenase (inferred by orthology to a human protein)</fullName>
    </submittedName>
</protein>
<feature type="domain" description="Aspartate dehydrogenase" evidence="1">
    <location>
        <begin position="163"/>
        <end position="246"/>
    </location>
</feature>
<dbReference type="SUPFAM" id="SSF55347">
    <property type="entry name" value="Glyceraldehyde-3-phosphate dehydrogenase-like, C-terminal domain"/>
    <property type="match status" value="1"/>
</dbReference>
<proteinExistence type="predicted"/>
<dbReference type="InterPro" id="IPR036291">
    <property type="entry name" value="NAD(P)-bd_dom_sf"/>
</dbReference>
<dbReference type="PANTHER" id="PTHR31873">
    <property type="entry name" value="L-ASPARTATE DEHYDROGENASE-RELATED"/>
    <property type="match status" value="1"/>
</dbReference>
<dbReference type="GO" id="GO:0033735">
    <property type="term" value="F:aspartate dehydrogenase [NAD(P)+] activity"/>
    <property type="evidence" value="ECO:0007669"/>
    <property type="project" value="InterPro"/>
</dbReference>
<dbReference type="Pfam" id="PF01958">
    <property type="entry name" value="Asp_DH_C"/>
    <property type="match status" value="1"/>
</dbReference>
<dbReference type="AlphaFoldDB" id="A0A0K0F6I3"/>
<evidence type="ECO:0000313" key="2">
    <source>
        <dbReference type="Proteomes" id="UP000035680"/>
    </source>
</evidence>
<organism evidence="2 3">
    <name type="scientific">Strongyloides venezuelensis</name>
    <name type="common">Threadworm</name>
    <dbReference type="NCBI Taxonomy" id="75913"/>
    <lineage>
        <taxon>Eukaryota</taxon>
        <taxon>Metazoa</taxon>
        <taxon>Ecdysozoa</taxon>
        <taxon>Nematoda</taxon>
        <taxon>Chromadorea</taxon>
        <taxon>Rhabditida</taxon>
        <taxon>Tylenchina</taxon>
        <taxon>Panagrolaimomorpha</taxon>
        <taxon>Strongyloidoidea</taxon>
        <taxon>Strongyloididae</taxon>
        <taxon>Strongyloides</taxon>
    </lineage>
</organism>
<accession>A0A0K0F6I3</accession>
<dbReference type="WBParaSite" id="SVE_0442700.1">
    <property type="protein sequence ID" value="SVE_0442700.1"/>
    <property type="gene ID" value="SVE_0442700"/>
</dbReference>
<sequence length="267" mass="29500">MKVGIIGFGNLGQFLKNELDKDSNYEVVKIWNRTPDEGNGILHLNEITNENLKGIDLMIEVAHPDITKMYGKVILEETNLFIGSPTALSDQETYDLVEKLGTKYNRSIYVPTGALWAAEDIMKMAELGQLKGLTISMIKHPSSFKVLGDLKKLCNEALETSTMKTLYSGPVRDLCKLAPNNVNTMAGAAIAAKNLGFDNVKAKLIADPDMLEWHIVELDVIGEDGFNVRIRRENPAKPGAVTGNATYFSFLASIHRCKYKPSGIHIC</sequence>
<dbReference type="GO" id="GO:0009435">
    <property type="term" value="P:NAD+ biosynthetic process"/>
    <property type="evidence" value="ECO:0007669"/>
    <property type="project" value="InterPro"/>
</dbReference>
<dbReference type="PANTHER" id="PTHR31873:SF6">
    <property type="entry name" value="ASPARTATE DEHYDROGENASE DOMAIN-CONTAINING PROTEIN"/>
    <property type="match status" value="1"/>
</dbReference>
<dbReference type="Gene3D" id="3.40.50.720">
    <property type="entry name" value="NAD(P)-binding Rossmann-like Domain"/>
    <property type="match status" value="1"/>
</dbReference>
<dbReference type="InterPro" id="IPR002811">
    <property type="entry name" value="Asp_DH"/>
</dbReference>
<dbReference type="Gene3D" id="3.30.360.10">
    <property type="entry name" value="Dihydrodipicolinate Reductase, domain 2"/>
    <property type="match status" value="1"/>
</dbReference>
<evidence type="ECO:0000259" key="1">
    <source>
        <dbReference type="Pfam" id="PF01958"/>
    </source>
</evidence>
<reference evidence="2" key="1">
    <citation type="submission" date="2014-07" db="EMBL/GenBank/DDBJ databases">
        <authorList>
            <person name="Martin A.A"/>
            <person name="De Silva N."/>
        </authorList>
    </citation>
    <scope>NUCLEOTIDE SEQUENCE</scope>
</reference>
<keyword evidence="2" id="KW-1185">Reference proteome</keyword>
<dbReference type="SUPFAM" id="SSF51735">
    <property type="entry name" value="NAD(P)-binding Rossmann-fold domains"/>
    <property type="match status" value="1"/>
</dbReference>
<dbReference type="STRING" id="75913.A0A0K0F6I3"/>
<name>A0A0K0F6I3_STRVS</name>